<sequence>MVPQSLLKKKIVARPTTRRLATPSRRHATSPLVNYLIRFVSLAGYTPPLFYPRRIITGVPVLNFSVSLSPSAPFRVLTKAARKFARGLVVCFIRFEWLRTCLLESLDAFSHEIS</sequence>
<name>A0A158JQL6_9BURK</name>
<accession>A0A158JQL6</accession>
<reference evidence="1 2" key="1">
    <citation type="submission" date="2016-01" db="EMBL/GenBank/DDBJ databases">
        <authorList>
            <person name="Oliw E.H."/>
        </authorList>
    </citation>
    <scope>NUCLEOTIDE SEQUENCE [LARGE SCALE GENOMIC DNA]</scope>
    <source>
        <strain evidence="1">LMG 27134</strain>
    </source>
</reference>
<evidence type="ECO:0000313" key="2">
    <source>
        <dbReference type="Proteomes" id="UP000054683"/>
    </source>
</evidence>
<protein>
    <submittedName>
        <fullName evidence="1">Uncharacterized protein</fullName>
    </submittedName>
</protein>
<evidence type="ECO:0000313" key="1">
    <source>
        <dbReference type="EMBL" id="SAL71172.1"/>
    </source>
</evidence>
<dbReference type="EMBL" id="FCOK02000110">
    <property type="protein sequence ID" value="SAL71172.1"/>
    <property type="molecule type" value="Genomic_DNA"/>
</dbReference>
<dbReference type="AlphaFoldDB" id="A0A158JQL6"/>
<organism evidence="1 2">
    <name type="scientific">Caballeronia udeis</name>
    <dbReference type="NCBI Taxonomy" id="1232866"/>
    <lineage>
        <taxon>Bacteria</taxon>
        <taxon>Pseudomonadati</taxon>
        <taxon>Pseudomonadota</taxon>
        <taxon>Betaproteobacteria</taxon>
        <taxon>Burkholderiales</taxon>
        <taxon>Burkholderiaceae</taxon>
        <taxon>Caballeronia</taxon>
    </lineage>
</organism>
<proteinExistence type="predicted"/>
<dbReference type="Proteomes" id="UP000054683">
    <property type="component" value="Unassembled WGS sequence"/>
</dbReference>
<gene>
    <name evidence="1" type="ORF">AWB69_08571</name>
</gene>